<dbReference type="InterPro" id="IPR037185">
    <property type="entry name" value="EmrE-like"/>
</dbReference>
<reference evidence="9 10" key="1">
    <citation type="submission" date="2017-05" db="EMBL/GenBank/DDBJ databases">
        <authorList>
            <person name="Varghese N."/>
            <person name="Submissions S."/>
        </authorList>
    </citation>
    <scope>NUCLEOTIDE SEQUENCE [LARGE SCALE GENOMIC DNA]</scope>
    <source>
        <strain evidence="9 10">DSM 45474</strain>
    </source>
</reference>
<feature type="transmembrane region" description="Helical" evidence="7">
    <location>
        <begin position="266"/>
        <end position="287"/>
    </location>
</feature>
<dbReference type="EMBL" id="FXTI01000017">
    <property type="protein sequence ID" value="SMO94319.1"/>
    <property type="molecule type" value="Genomic_DNA"/>
</dbReference>
<feature type="transmembrane region" description="Helical" evidence="7">
    <location>
        <begin position="177"/>
        <end position="197"/>
    </location>
</feature>
<dbReference type="InterPro" id="IPR000620">
    <property type="entry name" value="EamA_dom"/>
</dbReference>
<evidence type="ECO:0000259" key="8">
    <source>
        <dbReference type="Pfam" id="PF00892"/>
    </source>
</evidence>
<comment type="similarity">
    <text evidence="2">Belongs to the EamA transporter family.</text>
</comment>
<keyword evidence="10" id="KW-1185">Reference proteome</keyword>
<feature type="domain" description="EamA" evidence="8">
    <location>
        <begin position="7"/>
        <end position="134"/>
    </location>
</feature>
<keyword evidence="3" id="KW-1003">Cell membrane</keyword>
<feature type="transmembrane region" description="Helical" evidence="7">
    <location>
        <begin position="149"/>
        <end position="165"/>
    </location>
</feature>
<keyword evidence="5 7" id="KW-1133">Transmembrane helix</keyword>
<gene>
    <name evidence="9" type="ORF">SAMN06264849_1175</name>
</gene>
<dbReference type="GO" id="GO:0005886">
    <property type="term" value="C:plasma membrane"/>
    <property type="evidence" value="ECO:0007669"/>
    <property type="project" value="UniProtKB-SubCell"/>
</dbReference>
<sequence>MVYAIMTFNMLIWGLNTVALKILVQYLSPLTMQSLRIILAGVVLFFFLLWRKEWRKPSLHEWRYLIGAILFGVMGHHSCLALGLEHTTATNASLILALLPLSTVVLSILFLKDHITGLRAVGITLGLIGVIFIVLRGSGDLSSHLAGDLWVFGAMMTQAISFIFIKKATDTMDAKQVTSLMFLCGPLGIFTISLFLHPYGLRDFTTAPGWIWVIFLASSVIATGMGHMLYNTSIHRLGPGQSAIFINLTPFFSLVGSVLFLGEQILASQIAGFFLISAGVILGSGAVEERKRPFFQRPFLRPAQASKIEKR</sequence>
<feature type="domain" description="EamA" evidence="8">
    <location>
        <begin position="146"/>
        <end position="282"/>
    </location>
</feature>
<evidence type="ECO:0000256" key="5">
    <source>
        <dbReference type="ARBA" id="ARBA00022989"/>
    </source>
</evidence>
<dbReference type="InterPro" id="IPR050638">
    <property type="entry name" value="AA-Vitamin_Transporters"/>
</dbReference>
<dbReference type="PANTHER" id="PTHR32322:SF18">
    <property type="entry name" value="S-ADENOSYLMETHIONINE_S-ADENOSYLHOMOCYSTEINE TRANSPORTER"/>
    <property type="match status" value="1"/>
</dbReference>
<feature type="transmembrane region" description="Helical" evidence="7">
    <location>
        <begin position="33"/>
        <end position="50"/>
    </location>
</feature>
<evidence type="ECO:0000313" key="10">
    <source>
        <dbReference type="Proteomes" id="UP000315636"/>
    </source>
</evidence>
<evidence type="ECO:0000256" key="1">
    <source>
        <dbReference type="ARBA" id="ARBA00004651"/>
    </source>
</evidence>
<proteinExistence type="inferred from homology"/>
<evidence type="ECO:0000313" key="9">
    <source>
        <dbReference type="EMBL" id="SMO94319.1"/>
    </source>
</evidence>
<name>A0A521FDU2_9BACL</name>
<feature type="transmembrane region" description="Helical" evidence="7">
    <location>
        <begin position="62"/>
        <end position="84"/>
    </location>
</feature>
<dbReference type="Pfam" id="PF00892">
    <property type="entry name" value="EamA"/>
    <property type="match status" value="2"/>
</dbReference>
<evidence type="ECO:0000256" key="3">
    <source>
        <dbReference type="ARBA" id="ARBA00022475"/>
    </source>
</evidence>
<feature type="transmembrane region" description="Helical" evidence="7">
    <location>
        <begin position="90"/>
        <end position="111"/>
    </location>
</feature>
<evidence type="ECO:0000256" key="2">
    <source>
        <dbReference type="ARBA" id="ARBA00007362"/>
    </source>
</evidence>
<keyword evidence="6 7" id="KW-0472">Membrane</keyword>
<feature type="transmembrane region" description="Helical" evidence="7">
    <location>
        <begin position="7"/>
        <end position="27"/>
    </location>
</feature>
<dbReference type="SUPFAM" id="SSF103481">
    <property type="entry name" value="Multidrug resistance efflux transporter EmrE"/>
    <property type="match status" value="2"/>
</dbReference>
<keyword evidence="4 7" id="KW-0812">Transmembrane</keyword>
<evidence type="ECO:0000256" key="6">
    <source>
        <dbReference type="ARBA" id="ARBA00023136"/>
    </source>
</evidence>
<accession>A0A521FDU2</accession>
<feature type="transmembrane region" description="Helical" evidence="7">
    <location>
        <begin position="209"/>
        <end position="230"/>
    </location>
</feature>
<dbReference type="PANTHER" id="PTHR32322">
    <property type="entry name" value="INNER MEMBRANE TRANSPORTER"/>
    <property type="match status" value="1"/>
</dbReference>
<evidence type="ECO:0000256" key="7">
    <source>
        <dbReference type="SAM" id="Phobius"/>
    </source>
</evidence>
<evidence type="ECO:0000256" key="4">
    <source>
        <dbReference type="ARBA" id="ARBA00022692"/>
    </source>
</evidence>
<organism evidence="9 10">
    <name type="scientific">Melghirimyces algeriensis</name>
    <dbReference type="NCBI Taxonomy" id="910412"/>
    <lineage>
        <taxon>Bacteria</taxon>
        <taxon>Bacillati</taxon>
        <taxon>Bacillota</taxon>
        <taxon>Bacilli</taxon>
        <taxon>Bacillales</taxon>
        <taxon>Thermoactinomycetaceae</taxon>
        <taxon>Melghirimyces</taxon>
    </lineage>
</organism>
<comment type="subcellular location">
    <subcellularLocation>
        <location evidence="1">Cell membrane</location>
        <topology evidence="1">Multi-pass membrane protein</topology>
    </subcellularLocation>
</comment>
<feature type="transmembrane region" description="Helical" evidence="7">
    <location>
        <begin position="242"/>
        <end position="260"/>
    </location>
</feature>
<dbReference type="Proteomes" id="UP000315636">
    <property type="component" value="Unassembled WGS sequence"/>
</dbReference>
<feature type="transmembrane region" description="Helical" evidence="7">
    <location>
        <begin position="118"/>
        <end position="137"/>
    </location>
</feature>
<dbReference type="AlphaFoldDB" id="A0A521FDU2"/>
<protein>
    <submittedName>
        <fullName evidence="9">Permease of the drug/metabolite transporter (DMT) superfamily</fullName>
    </submittedName>
</protein>